<keyword evidence="2" id="KW-1185">Reference proteome</keyword>
<dbReference type="NCBIfam" id="TIGR03293">
    <property type="entry name" value="PhnG_redo"/>
    <property type="match status" value="1"/>
</dbReference>
<dbReference type="GO" id="GO:0016829">
    <property type="term" value="F:lyase activity"/>
    <property type="evidence" value="ECO:0007669"/>
    <property type="project" value="UniProtKB-KW"/>
</dbReference>
<dbReference type="InterPro" id="IPR009609">
    <property type="entry name" value="Phosphonate_metab_PhnG"/>
</dbReference>
<reference evidence="1 2" key="1">
    <citation type="submission" date="2019-04" db="EMBL/GenBank/DDBJ databases">
        <title>Azoarcus nasutitermitis sp. nov. isolated from termite nest.</title>
        <authorList>
            <person name="Lin S.-Y."/>
            <person name="Hameed A."/>
            <person name="Hsu Y.-H."/>
            <person name="Young C.-C."/>
        </authorList>
    </citation>
    <scope>NUCLEOTIDE SEQUENCE [LARGE SCALE GENOMIC DNA]</scope>
    <source>
        <strain evidence="1 2">CC-YHH838</strain>
    </source>
</reference>
<evidence type="ECO:0000313" key="2">
    <source>
        <dbReference type="Proteomes" id="UP000308430"/>
    </source>
</evidence>
<dbReference type="AlphaFoldDB" id="A0A4V3WBQ3"/>
<dbReference type="EMBL" id="SSOC01000005">
    <property type="protein sequence ID" value="THF64093.1"/>
    <property type="molecule type" value="Genomic_DNA"/>
</dbReference>
<evidence type="ECO:0000313" key="1">
    <source>
        <dbReference type="EMBL" id="THF64093.1"/>
    </source>
</evidence>
<keyword evidence="1" id="KW-0456">Lyase</keyword>
<proteinExistence type="predicted"/>
<comment type="caution">
    <text evidence="1">The sequence shown here is derived from an EMBL/GenBank/DDBJ whole genome shotgun (WGS) entry which is preliminary data.</text>
</comment>
<name>A0A4V3WBQ3_9RHOO</name>
<dbReference type="OrthoDB" id="530475at2"/>
<gene>
    <name evidence="1" type="primary">phnG</name>
    <name evidence="1" type="ORF">E6C76_15365</name>
</gene>
<dbReference type="GO" id="GO:0019634">
    <property type="term" value="P:organic phosphonate metabolic process"/>
    <property type="evidence" value="ECO:0007669"/>
    <property type="project" value="InterPro"/>
</dbReference>
<dbReference type="GO" id="GO:0015716">
    <property type="term" value="P:organic phosphonate transport"/>
    <property type="evidence" value="ECO:0007669"/>
    <property type="project" value="InterPro"/>
</dbReference>
<organism evidence="1 2">
    <name type="scientific">Pseudothauera nasutitermitis</name>
    <dbReference type="NCBI Taxonomy" id="2565930"/>
    <lineage>
        <taxon>Bacteria</taxon>
        <taxon>Pseudomonadati</taxon>
        <taxon>Pseudomonadota</taxon>
        <taxon>Betaproteobacteria</taxon>
        <taxon>Rhodocyclales</taxon>
        <taxon>Zoogloeaceae</taxon>
        <taxon>Pseudothauera</taxon>
    </lineage>
</organism>
<dbReference type="Proteomes" id="UP000308430">
    <property type="component" value="Unassembled WGS sequence"/>
</dbReference>
<accession>A0A4V3WBQ3</accession>
<sequence length="155" mass="17161">MQNPHDDPAIARRRRWMGVLAQAPRETLERAWRRFAAPPAFEWLRRPETGLVMTRGRAGGSGRRFNLGELCVTRAAVRLEGGAVGHAYVAGRDGRRAELAALFDALLQQPTLHDELERELIGPLAEAAHAAREDAARKAAATRVEFFTLVRGEDA</sequence>
<dbReference type="Pfam" id="PF06754">
    <property type="entry name" value="PhnG"/>
    <property type="match status" value="1"/>
</dbReference>
<protein>
    <submittedName>
        <fullName evidence="1">Phosphonate C-P lyase system protein PhnG</fullName>
    </submittedName>
</protein>